<keyword evidence="1" id="KW-0378">Hydrolase</keyword>
<organism evidence="1 2">
    <name type="scientific">Hypoxylon rubiginosum</name>
    <dbReference type="NCBI Taxonomy" id="110542"/>
    <lineage>
        <taxon>Eukaryota</taxon>
        <taxon>Fungi</taxon>
        <taxon>Dikarya</taxon>
        <taxon>Ascomycota</taxon>
        <taxon>Pezizomycotina</taxon>
        <taxon>Sordariomycetes</taxon>
        <taxon>Xylariomycetidae</taxon>
        <taxon>Xylariales</taxon>
        <taxon>Hypoxylaceae</taxon>
        <taxon>Hypoxylon</taxon>
    </lineage>
</organism>
<dbReference type="EMBL" id="MU394359">
    <property type="protein sequence ID" value="KAI6083041.1"/>
    <property type="molecule type" value="Genomic_DNA"/>
</dbReference>
<comment type="caution">
    <text evidence="1">The sequence shown here is derived from an EMBL/GenBank/DDBJ whole genome shotgun (WGS) entry which is preliminary data.</text>
</comment>
<gene>
    <name evidence="1" type="ORF">F4821DRAFT_202235</name>
</gene>
<accession>A0ACC0CRG0</accession>
<protein>
    <submittedName>
        <fullName evidence="1">Alpha/beta hydrolase fold-1</fullName>
    </submittedName>
</protein>
<dbReference type="Proteomes" id="UP001497680">
    <property type="component" value="Unassembled WGS sequence"/>
</dbReference>
<evidence type="ECO:0000313" key="1">
    <source>
        <dbReference type="EMBL" id="KAI6083041.1"/>
    </source>
</evidence>
<evidence type="ECO:0000313" key="2">
    <source>
        <dbReference type="Proteomes" id="UP001497680"/>
    </source>
</evidence>
<sequence>MAEVKPTLILIHGAWHTPNTYSKFTTALKLAGYEVHVPALPSMNQARPPNADLYTDTALIRSYVESLIDAGRTVVAIMHSYGGMVGTNALCGLGVEQRSALGLAGGVSHLIYICGFALAEGQSIMTVIKNLDDEDRVRNSLAIEDDGTSVYPDPRGRLIGEDVAGASEAEIEQYVLTLGRWNAAATCQELAGCAWKEIPVSYIHATQDLPVPMVWQKDMVEKMRAQGREVQAVELNTGHCPNLTMTEAVVAEIEKFIA</sequence>
<proteinExistence type="predicted"/>
<name>A0ACC0CRG0_9PEZI</name>
<keyword evidence="2" id="KW-1185">Reference proteome</keyword>
<reference evidence="1 2" key="1">
    <citation type="journal article" date="2022" name="New Phytol.">
        <title>Ecological generalism drives hyperdiversity of secondary metabolite gene clusters in xylarialean endophytes.</title>
        <authorList>
            <person name="Franco M.E.E."/>
            <person name="Wisecaver J.H."/>
            <person name="Arnold A.E."/>
            <person name="Ju Y.M."/>
            <person name="Slot J.C."/>
            <person name="Ahrendt S."/>
            <person name="Moore L.P."/>
            <person name="Eastman K.E."/>
            <person name="Scott K."/>
            <person name="Konkel Z."/>
            <person name="Mondo S.J."/>
            <person name="Kuo A."/>
            <person name="Hayes R.D."/>
            <person name="Haridas S."/>
            <person name="Andreopoulos B."/>
            <person name="Riley R."/>
            <person name="LaButti K."/>
            <person name="Pangilinan J."/>
            <person name="Lipzen A."/>
            <person name="Amirebrahimi M."/>
            <person name="Yan J."/>
            <person name="Adam C."/>
            <person name="Keymanesh K."/>
            <person name="Ng V."/>
            <person name="Louie K."/>
            <person name="Northen T."/>
            <person name="Drula E."/>
            <person name="Henrissat B."/>
            <person name="Hsieh H.M."/>
            <person name="Youens-Clark K."/>
            <person name="Lutzoni F."/>
            <person name="Miadlikowska J."/>
            <person name="Eastwood D.C."/>
            <person name="Hamelin R.C."/>
            <person name="Grigoriev I.V."/>
            <person name="U'Ren J.M."/>
        </authorList>
    </citation>
    <scope>NUCLEOTIDE SEQUENCE [LARGE SCALE GENOMIC DNA]</scope>
    <source>
        <strain evidence="1 2">ER1909</strain>
    </source>
</reference>